<dbReference type="InterPro" id="IPR000315">
    <property type="entry name" value="Znf_B-box"/>
</dbReference>
<keyword evidence="5" id="KW-1185">Reference proteome</keyword>
<dbReference type="Gene3D" id="3.30.160.60">
    <property type="entry name" value="Classic Zinc Finger"/>
    <property type="match status" value="1"/>
</dbReference>
<feature type="domain" description="B box-type" evidence="4">
    <location>
        <begin position="61"/>
        <end position="103"/>
    </location>
</feature>
<dbReference type="GO" id="GO:0008270">
    <property type="term" value="F:zinc ion binding"/>
    <property type="evidence" value="ECO:0007669"/>
    <property type="project" value="UniProtKB-KW"/>
</dbReference>
<protein>
    <submittedName>
        <fullName evidence="6">Uncharacterized protein LOC111109906</fullName>
    </submittedName>
</protein>
<dbReference type="PROSITE" id="PS51125">
    <property type="entry name" value="NHL"/>
    <property type="match status" value="1"/>
</dbReference>
<sequence length="587" mass="67115">MTMDIDPQFDFQDIIRCHLCDIPNPTMHCDICHENLCKSCVGEHLSENLEEHRVVTFKLRGSTPKCPNHSTKICEIFCEECNIPICSRCISSAEHEQHKKEDIFKYLKDKKDIMQKDLKELESSIFPLYQTTATEISVQKANLSRNSQKLTIDLYKQREIWYREIDTIIEHFQTKISKMKLDYGSVLQEQEDYIRSAINEISQTILEIRSCLDSNDICCVSGFRSRNAEFKQMPAKLKVSLPIFTPRTINIGQLYQQFGSLSDLALQKEELGESLQVSDVPPSPNNLVDNPHILSQFTTNYEGDFVKLSSVSCPTDHTVLTCGGQNQNVQFYNLRGEMYKRIDDKLTTKQPPYLTSSKNAEEYYSNPFDKTINIVEDLHIRPVIKLWGWIPLGLCCSSTGDLLVIMDSDDFEQTKVVRYSGSTEKQTIQWNEQGQPLFLTAKLVDFKCITENKNLDICVSDNKAKAVVVISAAGILRFKYTGLPYISTSGEIFDPLGITTDSQGRILISDSGNCRIHIVDQDGHFLRFIDNCDFNLTGCLCVDSRDNLYVAEISSNIVKKIKYCNNEHGDDDETNKFPFRFVRKNKD</sequence>
<evidence type="ECO:0000256" key="2">
    <source>
        <dbReference type="PROSITE-ProRule" id="PRU00024"/>
    </source>
</evidence>
<evidence type="ECO:0000256" key="3">
    <source>
        <dbReference type="PROSITE-ProRule" id="PRU00504"/>
    </source>
</evidence>
<dbReference type="Gene3D" id="2.120.10.30">
    <property type="entry name" value="TolB, C-terminal domain"/>
    <property type="match status" value="1"/>
</dbReference>
<dbReference type="InterPro" id="IPR011042">
    <property type="entry name" value="6-blade_b-propeller_TolB-like"/>
</dbReference>
<evidence type="ECO:0000313" key="6">
    <source>
        <dbReference type="RefSeq" id="XP_022301880.1"/>
    </source>
</evidence>
<dbReference type="Proteomes" id="UP000694844">
    <property type="component" value="Chromosome 8"/>
</dbReference>
<dbReference type="OrthoDB" id="6128620at2759"/>
<dbReference type="AlphaFoldDB" id="A0A8B8BEU1"/>
<feature type="domain" description="B box-type" evidence="4">
    <location>
        <begin position="12"/>
        <end position="57"/>
    </location>
</feature>
<dbReference type="InterPro" id="IPR047153">
    <property type="entry name" value="TRIM45/56/19-like"/>
</dbReference>
<dbReference type="CDD" id="cd19756">
    <property type="entry name" value="Bbox2"/>
    <property type="match status" value="1"/>
</dbReference>
<dbReference type="InterPro" id="IPR001258">
    <property type="entry name" value="NHL_repeat"/>
</dbReference>
<evidence type="ECO:0000259" key="4">
    <source>
        <dbReference type="PROSITE" id="PS50119"/>
    </source>
</evidence>
<keyword evidence="2" id="KW-0863">Zinc-finger</keyword>
<keyword evidence="2" id="KW-0862">Zinc</keyword>
<gene>
    <name evidence="6" type="primary">LOC111109906</name>
</gene>
<dbReference type="RefSeq" id="XP_022301880.1">
    <property type="nucleotide sequence ID" value="XM_022446172.1"/>
</dbReference>
<dbReference type="PANTHER" id="PTHR25462:SF296">
    <property type="entry name" value="MEIOTIC P26, ISOFORM F"/>
    <property type="match status" value="1"/>
</dbReference>
<name>A0A8B8BEU1_CRAVI</name>
<organism evidence="5 6">
    <name type="scientific">Crassostrea virginica</name>
    <name type="common">Eastern oyster</name>
    <dbReference type="NCBI Taxonomy" id="6565"/>
    <lineage>
        <taxon>Eukaryota</taxon>
        <taxon>Metazoa</taxon>
        <taxon>Spiralia</taxon>
        <taxon>Lophotrochozoa</taxon>
        <taxon>Mollusca</taxon>
        <taxon>Bivalvia</taxon>
        <taxon>Autobranchia</taxon>
        <taxon>Pteriomorphia</taxon>
        <taxon>Ostreida</taxon>
        <taxon>Ostreoidea</taxon>
        <taxon>Ostreidae</taxon>
        <taxon>Crassostrea</taxon>
    </lineage>
</organism>
<evidence type="ECO:0000313" key="5">
    <source>
        <dbReference type="Proteomes" id="UP000694844"/>
    </source>
</evidence>
<dbReference type="KEGG" id="cvn:111109906"/>
<dbReference type="Pfam" id="PF01436">
    <property type="entry name" value="NHL"/>
    <property type="match status" value="1"/>
</dbReference>
<dbReference type="PROSITE" id="PS50119">
    <property type="entry name" value="ZF_BBOX"/>
    <property type="match status" value="2"/>
</dbReference>
<evidence type="ECO:0000256" key="1">
    <source>
        <dbReference type="ARBA" id="ARBA00022737"/>
    </source>
</evidence>
<feature type="repeat" description="NHL" evidence="3">
    <location>
        <begin position="490"/>
        <end position="522"/>
    </location>
</feature>
<keyword evidence="1" id="KW-0677">Repeat</keyword>
<dbReference type="SMART" id="SM00336">
    <property type="entry name" value="BBOX"/>
    <property type="match status" value="1"/>
</dbReference>
<dbReference type="GeneID" id="111109906"/>
<reference evidence="6" key="1">
    <citation type="submission" date="2025-08" db="UniProtKB">
        <authorList>
            <consortium name="RefSeq"/>
        </authorList>
    </citation>
    <scope>IDENTIFICATION</scope>
    <source>
        <tissue evidence="6">Whole sample</tissue>
    </source>
</reference>
<dbReference type="PANTHER" id="PTHR25462">
    <property type="entry name" value="BONUS, ISOFORM C-RELATED"/>
    <property type="match status" value="1"/>
</dbReference>
<dbReference type="SUPFAM" id="SSF57845">
    <property type="entry name" value="B-box zinc-binding domain"/>
    <property type="match status" value="1"/>
</dbReference>
<dbReference type="SUPFAM" id="SSF101898">
    <property type="entry name" value="NHL repeat"/>
    <property type="match status" value="1"/>
</dbReference>
<dbReference type="Pfam" id="PF00643">
    <property type="entry name" value="zf-B_box"/>
    <property type="match status" value="1"/>
</dbReference>
<accession>A0A8B8BEU1</accession>
<keyword evidence="2" id="KW-0479">Metal-binding</keyword>
<proteinExistence type="predicted"/>